<evidence type="ECO:0000256" key="1">
    <source>
        <dbReference type="ARBA" id="ARBA00004479"/>
    </source>
</evidence>
<evidence type="ECO:0000256" key="2">
    <source>
        <dbReference type="ARBA" id="ARBA00022692"/>
    </source>
</evidence>
<evidence type="ECO:0000313" key="8">
    <source>
        <dbReference type="Proteomes" id="UP000605970"/>
    </source>
</evidence>
<dbReference type="Proteomes" id="UP000605970">
    <property type="component" value="Unassembled WGS sequence"/>
</dbReference>
<feature type="signal peptide" evidence="6">
    <location>
        <begin position="1"/>
        <end position="21"/>
    </location>
</feature>
<evidence type="ECO:0000256" key="4">
    <source>
        <dbReference type="ARBA" id="ARBA00022989"/>
    </source>
</evidence>
<evidence type="ECO:0000256" key="3">
    <source>
        <dbReference type="ARBA" id="ARBA00022729"/>
    </source>
</evidence>
<evidence type="ECO:0008006" key="9">
    <source>
        <dbReference type="Google" id="ProtNLM"/>
    </source>
</evidence>
<accession>A0A8T0A2N3</accession>
<sequence length="496" mass="56046">MFNILYFTTILILLILPLISSINTLLNYNENWNSEIINDIISHKRVKRGEHDLLDFGSGSTFPPDAEVEDDNNEPETTEHTYYVMTIQPNNEEIFAENYLDIQKWISEGGAVGHTENAHLDNAYRKAAGVKLKFDFPFYGHRLQNLTIATGGFLYLGDQTHSWLAATQYIAPLMANFDTMENGSSISYADDGKRIVVEWKKVTLRDNRPAGPFTFQVHLWRNGNITFVYKEVPIPITNISDSFHPRKMGISDAYLFNHKVTSMTPSLVSTKRVIHEYHRITVPAEKITSYSVVFLQALPTCLNATTCDECQNMQLKNFKCNWCYPKDGGKSGDNLDGNNGGGNSKPFCSDAMGMHRRKQEWIEGNCQVNEENQYCKTEEITSPDNTTNEVSVTAVESQETTLVNAPTIPTTIETNTQVTFDITPSKSPNQHSTDSESSGGVAFFTFFILLVICTSIWVGYAYYNPHTRSGQLLIKYRPSKWQIPSSHVRYSASVHM</sequence>
<dbReference type="EMBL" id="JABEBT010000004">
    <property type="protein sequence ID" value="KAF7639569.1"/>
    <property type="molecule type" value="Genomic_DNA"/>
</dbReference>
<evidence type="ECO:0000256" key="6">
    <source>
        <dbReference type="SAM" id="SignalP"/>
    </source>
</evidence>
<keyword evidence="8" id="KW-1185">Reference proteome</keyword>
<dbReference type="OrthoDB" id="6285106at2759"/>
<dbReference type="PANTHER" id="PTHR13055:SF12">
    <property type="entry name" value="LD40707P"/>
    <property type="match status" value="1"/>
</dbReference>
<proteinExistence type="predicted"/>
<organism evidence="7 8">
    <name type="scientific">Meloidogyne graminicola</name>
    <dbReference type="NCBI Taxonomy" id="189291"/>
    <lineage>
        <taxon>Eukaryota</taxon>
        <taxon>Metazoa</taxon>
        <taxon>Ecdysozoa</taxon>
        <taxon>Nematoda</taxon>
        <taxon>Chromadorea</taxon>
        <taxon>Rhabditida</taxon>
        <taxon>Tylenchina</taxon>
        <taxon>Tylenchomorpha</taxon>
        <taxon>Tylenchoidea</taxon>
        <taxon>Meloidogynidae</taxon>
        <taxon>Meloidogyninae</taxon>
        <taxon>Meloidogyne</taxon>
    </lineage>
</organism>
<protein>
    <recommendedName>
        <fullName evidence="9">Plexin domain-containing protein 2</fullName>
    </recommendedName>
</protein>
<name>A0A8T0A2N3_9BILA</name>
<feature type="chain" id="PRO_5035933436" description="Plexin domain-containing protein 2" evidence="6">
    <location>
        <begin position="22"/>
        <end position="496"/>
    </location>
</feature>
<evidence type="ECO:0000313" key="7">
    <source>
        <dbReference type="EMBL" id="KAF7639569.1"/>
    </source>
</evidence>
<dbReference type="GO" id="GO:0016020">
    <property type="term" value="C:membrane"/>
    <property type="evidence" value="ECO:0007669"/>
    <property type="project" value="UniProtKB-SubCell"/>
</dbReference>
<gene>
    <name evidence="7" type="ORF">Mgra_00000898</name>
</gene>
<feature type="transmembrane region" description="Helical" evidence="5">
    <location>
        <begin position="441"/>
        <end position="463"/>
    </location>
</feature>
<keyword evidence="3 6" id="KW-0732">Signal</keyword>
<dbReference type="InterPro" id="IPR031152">
    <property type="entry name" value="PLXDC"/>
</dbReference>
<evidence type="ECO:0000256" key="5">
    <source>
        <dbReference type="SAM" id="Phobius"/>
    </source>
</evidence>
<keyword evidence="5" id="KW-0472">Membrane</keyword>
<comment type="caution">
    <text evidence="7">The sequence shown here is derived from an EMBL/GenBank/DDBJ whole genome shotgun (WGS) entry which is preliminary data.</text>
</comment>
<keyword evidence="2 5" id="KW-0812">Transmembrane</keyword>
<reference evidence="7" key="1">
    <citation type="journal article" date="2020" name="Ecol. Evol.">
        <title>Genome structure and content of the rice root-knot nematode (Meloidogyne graminicola).</title>
        <authorList>
            <person name="Phan N.T."/>
            <person name="Danchin E.G.J."/>
            <person name="Klopp C."/>
            <person name="Perfus-Barbeoch L."/>
            <person name="Kozlowski D.K."/>
            <person name="Koutsovoulos G.D."/>
            <person name="Lopez-Roques C."/>
            <person name="Bouchez O."/>
            <person name="Zahm M."/>
            <person name="Besnard G."/>
            <person name="Bellafiore S."/>
        </authorList>
    </citation>
    <scope>NUCLEOTIDE SEQUENCE</scope>
    <source>
        <strain evidence="7">VN-18</strain>
    </source>
</reference>
<dbReference type="AlphaFoldDB" id="A0A8T0A2N3"/>
<keyword evidence="4 5" id="KW-1133">Transmembrane helix</keyword>
<dbReference type="PANTHER" id="PTHR13055">
    <property type="entry name" value="TUMOR ENDOTHELIAL MARKER 7 RELATED"/>
    <property type="match status" value="1"/>
</dbReference>
<comment type="subcellular location">
    <subcellularLocation>
        <location evidence="1">Membrane</location>
        <topology evidence="1">Single-pass type I membrane protein</topology>
    </subcellularLocation>
</comment>